<comment type="caution">
    <text evidence="1">The sequence shown here is derived from an EMBL/GenBank/DDBJ whole genome shotgun (WGS) entry which is preliminary data.</text>
</comment>
<dbReference type="Proteomes" id="UP001060085">
    <property type="component" value="Linkage Group LG05"/>
</dbReference>
<protein>
    <submittedName>
        <fullName evidence="1">Uncharacterized protein</fullName>
    </submittedName>
</protein>
<proteinExistence type="predicted"/>
<dbReference type="EMBL" id="CM044705">
    <property type="protein sequence ID" value="KAI5661842.1"/>
    <property type="molecule type" value="Genomic_DNA"/>
</dbReference>
<keyword evidence="2" id="KW-1185">Reference proteome</keyword>
<name>A0ACC0ALJ0_CATRO</name>
<sequence length="247" mass="27845">MVLHNMKLLRSNNRVYTIRAYMLFEKQFMRFPEFCQGLIGHPDISWFKYIVVCNENTLSISYTCKVFGEVGILCSHCLHVLNIHGVQTILDKYILKRWKNISLSWGSIGVGDAEKVNNKGNTSSSAWRIEMFKFSNLIYASKLNVNAQEWSEGSSIIYDPIGSCAKGERNVRKKSIVEIRCNQVQGKRNNALMCASRNKTAVQLSMNNEALGKVVNASISVCQFSLGISSYSNVEQSSTLQPLINIL</sequence>
<reference evidence="2" key="1">
    <citation type="journal article" date="2023" name="Nat. Plants">
        <title>Single-cell RNA sequencing provides a high-resolution roadmap for understanding the multicellular compartmentation of specialized metabolism.</title>
        <authorList>
            <person name="Sun S."/>
            <person name="Shen X."/>
            <person name="Li Y."/>
            <person name="Li Y."/>
            <person name="Wang S."/>
            <person name="Li R."/>
            <person name="Zhang H."/>
            <person name="Shen G."/>
            <person name="Guo B."/>
            <person name="Wei J."/>
            <person name="Xu J."/>
            <person name="St-Pierre B."/>
            <person name="Chen S."/>
            <person name="Sun C."/>
        </authorList>
    </citation>
    <scope>NUCLEOTIDE SEQUENCE [LARGE SCALE GENOMIC DNA]</scope>
</reference>
<gene>
    <name evidence="1" type="ORF">M9H77_21165</name>
</gene>
<accession>A0ACC0ALJ0</accession>
<evidence type="ECO:0000313" key="2">
    <source>
        <dbReference type="Proteomes" id="UP001060085"/>
    </source>
</evidence>
<organism evidence="1 2">
    <name type="scientific">Catharanthus roseus</name>
    <name type="common">Madagascar periwinkle</name>
    <name type="synonym">Vinca rosea</name>
    <dbReference type="NCBI Taxonomy" id="4058"/>
    <lineage>
        <taxon>Eukaryota</taxon>
        <taxon>Viridiplantae</taxon>
        <taxon>Streptophyta</taxon>
        <taxon>Embryophyta</taxon>
        <taxon>Tracheophyta</taxon>
        <taxon>Spermatophyta</taxon>
        <taxon>Magnoliopsida</taxon>
        <taxon>eudicotyledons</taxon>
        <taxon>Gunneridae</taxon>
        <taxon>Pentapetalae</taxon>
        <taxon>asterids</taxon>
        <taxon>lamiids</taxon>
        <taxon>Gentianales</taxon>
        <taxon>Apocynaceae</taxon>
        <taxon>Rauvolfioideae</taxon>
        <taxon>Vinceae</taxon>
        <taxon>Catharanthinae</taxon>
        <taxon>Catharanthus</taxon>
    </lineage>
</organism>
<evidence type="ECO:0000313" key="1">
    <source>
        <dbReference type="EMBL" id="KAI5661842.1"/>
    </source>
</evidence>